<dbReference type="InParanoid" id="A0A804M0C6"/>
<comment type="similarity">
    <text evidence="1">Belongs to the HEBP family.</text>
</comment>
<evidence type="ECO:0000256" key="1">
    <source>
        <dbReference type="ARBA" id="ARBA00009817"/>
    </source>
</evidence>
<organism evidence="3 4">
    <name type="scientific">Zea mays</name>
    <name type="common">Maize</name>
    <dbReference type="NCBI Taxonomy" id="4577"/>
    <lineage>
        <taxon>Eukaryota</taxon>
        <taxon>Viridiplantae</taxon>
        <taxon>Streptophyta</taxon>
        <taxon>Embryophyta</taxon>
        <taxon>Tracheophyta</taxon>
        <taxon>Spermatophyta</taxon>
        <taxon>Magnoliopsida</taxon>
        <taxon>Liliopsida</taxon>
        <taxon>Poales</taxon>
        <taxon>Poaceae</taxon>
        <taxon>PACMAD clade</taxon>
        <taxon>Panicoideae</taxon>
        <taxon>Andropogonodae</taxon>
        <taxon>Andropogoneae</taxon>
        <taxon>Tripsacinae</taxon>
        <taxon>Zea</taxon>
    </lineage>
</organism>
<protein>
    <submittedName>
        <fullName evidence="3">Uncharacterized protein</fullName>
    </submittedName>
</protein>
<dbReference type="Gramene" id="Zm00001eb049670_T001">
    <property type="protein sequence ID" value="Zm00001eb049670_P001"/>
    <property type="gene ID" value="Zm00001eb049670"/>
</dbReference>
<sequence>MQEASSSQCSPPQPPRVSGSPPCFRRPRAPQFSLFRPIWVVFWGAAWTTMGTQELMLNTRWKVFWGDSSHRWDLMFSVVKPSVIQLRGNQMAPSPLCSASPWPLRAPGQPPQDVRSPQTVVVAVGTRVSGAEARASLVLALASHALSTSQRRFAELTDEAAKYAFPSGRFEPRTLEEALMSVPDLETVPFCVLKREAEYEIREVESYFVAETTMPERSGFDFNGSSQSFNVLASYLFGKNTASQQMDMTTPVFTRKGYFIIWKVMKFYLSFLCVVTCSQLQQQPARRRLHHRTDDLVAAAVILPCPRAPAGAGAQSERPDTRADVSTLAASPVPSRTPTPTAKCPNAKPAPSGAARQLLGPRVGANH</sequence>
<dbReference type="Pfam" id="PF04832">
    <property type="entry name" value="SOUL"/>
    <property type="match status" value="1"/>
</dbReference>
<dbReference type="Proteomes" id="UP000007305">
    <property type="component" value="Chromosome 1"/>
</dbReference>
<feature type="region of interest" description="Disordered" evidence="2">
    <location>
        <begin position="1"/>
        <end position="23"/>
    </location>
</feature>
<reference evidence="4" key="1">
    <citation type="submission" date="2015-12" db="EMBL/GenBank/DDBJ databases">
        <title>Update maize B73 reference genome by single molecule sequencing technologies.</title>
        <authorList>
            <consortium name="Maize Genome Sequencing Project"/>
            <person name="Ware D."/>
        </authorList>
    </citation>
    <scope>NUCLEOTIDE SEQUENCE [LARGE SCALE GENOMIC DNA]</scope>
    <source>
        <strain evidence="4">cv. B73</strain>
    </source>
</reference>
<name>A0A804M0C6_MAIZE</name>
<evidence type="ECO:0000256" key="2">
    <source>
        <dbReference type="SAM" id="MobiDB-lite"/>
    </source>
</evidence>
<feature type="compositionally biased region" description="Low complexity" evidence="2">
    <location>
        <begin position="1"/>
        <end position="22"/>
    </location>
</feature>
<dbReference type="InterPro" id="IPR006917">
    <property type="entry name" value="SOUL_heme-bd"/>
</dbReference>
<dbReference type="PANTHER" id="PTHR11220">
    <property type="entry name" value="HEME-BINDING PROTEIN-RELATED"/>
    <property type="match status" value="1"/>
</dbReference>
<evidence type="ECO:0000313" key="3">
    <source>
        <dbReference type="EnsemblPlants" id="Zm00001eb049670_P001"/>
    </source>
</evidence>
<dbReference type="Gene3D" id="3.20.80.10">
    <property type="entry name" value="Regulatory factor, effector binding domain"/>
    <property type="match status" value="1"/>
</dbReference>
<reference evidence="3" key="2">
    <citation type="submission" date="2019-07" db="EMBL/GenBank/DDBJ databases">
        <authorList>
            <person name="Seetharam A."/>
            <person name="Woodhouse M."/>
            <person name="Cannon E."/>
        </authorList>
    </citation>
    <scope>NUCLEOTIDE SEQUENCE [LARGE SCALE GENOMIC DNA]</scope>
    <source>
        <strain evidence="3">cv. B73</strain>
    </source>
</reference>
<evidence type="ECO:0000313" key="4">
    <source>
        <dbReference type="Proteomes" id="UP000007305"/>
    </source>
</evidence>
<proteinExistence type="inferred from homology"/>
<dbReference type="EnsemblPlants" id="Zm00001eb049670_T001">
    <property type="protein sequence ID" value="Zm00001eb049670_P001"/>
    <property type="gene ID" value="Zm00001eb049670"/>
</dbReference>
<dbReference type="SUPFAM" id="SSF55136">
    <property type="entry name" value="Probable bacterial effector-binding domain"/>
    <property type="match status" value="1"/>
</dbReference>
<accession>A0A804M0C6</accession>
<feature type="region of interest" description="Disordered" evidence="2">
    <location>
        <begin position="309"/>
        <end position="367"/>
    </location>
</feature>
<dbReference type="PANTHER" id="PTHR11220:SF54">
    <property type="entry name" value="OS02G0533200 PROTEIN"/>
    <property type="match status" value="1"/>
</dbReference>
<reference evidence="3" key="3">
    <citation type="submission" date="2021-05" db="UniProtKB">
        <authorList>
            <consortium name="EnsemblPlants"/>
        </authorList>
    </citation>
    <scope>IDENTIFICATION</scope>
    <source>
        <strain evidence="3">cv. B73</strain>
    </source>
</reference>
<keyword evidence="4" id="KW-1185">Reference proteome</keyword>
<dbReference type="InterPro" id="IPR011256">
    <property type="entry name" value="Reg_factor_effector_dom_sf"/>
</dbReference>
<dbReference type="AlphaFoldDB" id="A0A804M0C6"/>